<reference evidence="2" key="1">
    <citation type="submission" date="2021-02" db="EMBL/GenBank/DDBJ databases">
        <authorList>
            <person name="Dougan E. K."/>
            <person name="Rhodes N."/>
            <person name="Thang M."/>
            <person name="Chan C."/>
        </authorList>
    </citation>
    <scope>NUCLEOTIDE SEQUENCE</scope>
</reference>
<organism evidence="2 3">
    <name type="scientific">Polarella glacialis</name>
    <name type="common">Dinoflagellate</name>
    <dbReference type="NCBI Taxonomy" id="89957"/>
    <lineage>
        <taxon>Eukaryota</taxon>
        <taxon>Sar</taxon>
        <taxon>Alveolata</taxon>
        <taxon>Dinophyceae</taxon>
        <taxon>Suessiales</taxon>
        <taxon>Suessiaceae</taxon>
        <taxon>Polarella</taxon>
    </lineage>
</organism>
<evidence type="ECO:0000313" key="3">
    <source>
        <dbReference type="Proteomes" id="UP000654075"/>
    </source>
</evidence>
<dbReference type="Gene3D" id="3.40.50.150">
    <property type="entry name" value="Vaccinia Virus protein VP39"/>
    <property type="match status" value="1"/>
</dbReference>
<feature type="signal peptide" evidence="1">
    <location>
        <begin position="1"/>
        <end position="23"/>
    </location>
</feature>
<dbReference type="InterPro" id="IPR029063">
    <property type="entry name" value="SAM-dependent_MTases_sf"/>
</dbReference>
<feature type="chain" id="PRO_5032801768" evidence="1">
    <location>
        <begin position="24"/>
        <end position="237"/>
    </location>
</feature>
<accession>A0A813GZB7</accession>
<gene>
    <name evidence="2" type="ORF">PGLA1383_LOCUS46898</name>
</gene>
<dbReference type="PANTHER" id="PTHR37909">
    <property type="entry name" value="S-ADENOSYL-L-METHIONINE-DEPENDENT METHYLTRANSFERASES SUPERFAMILY PROTEIN"/>
    <property type="match status" value="1"/>
</dbReference>
<dbReference type="AlphaFoldDB" id="A0A813GZB7"/>
<dbReference type="Proteomes" id="UP000654075">
    <property type="component" value="Unassembled WGS sequence"/>
</dbReference>
<protein>
    <submittedName>
        <fullName evidence="2">Uncharacterized protein</fullName>
    </submittedName>
</protein>
<evidence type="ECO:0000256" key="1">
    <source>
        <dbReference type="SAM" id="SignalP"/>
    </source>
</evidence>
<keyword evidence="1" id="KW-0732">Signal</keyword>
<proteinExistence type="predicted"/>
<dbReference type="EMBL" id="CAJNNV010029921">
    <property type="protein sequence ID" value="CAE8630639.1"/>
    <property type="molecule type" value="Genomic_DNA"/>
</dbReference>
<evidence type="ECO:0000313" key="2">
    <source>
        <dbReference type="EMBL" id="CAE8630639.1"/>
    </source>
</evidence>
<sequence length="237" mass="25887">MLPALLRVLVVASLADRFSLGAAADDRGAARQQYPLAAAEARPSAGFSQHLLGSWLEQNYGHALGVLIGVGTGARALEILDAWPHGVLFLVDPYIHLRRGYDRQQNVEDEAHQRNYEDLRQVLHGHAGVQGRYSFLREFSFAVPPLWREKQFGPDPSFVYLDANPSFGAVWTDLVAWWPLLAPGGVIGGSNYTSQGDGSEVGVRQAVDRFAAEGGLPVFVTDDAEEPTWIIQKPALA</sequence>
<name>A0A813GZB7_POLGL</name>
<dbReference type="PANTHER" id="PTHR37909:SF1">
    <property type="entry name" value="S-ADENOSYL-L-METHIONINE-DEPENDENT METHYLTRANSFERASES SUPERFAMILY PROTEIN"/>
    <property type="match status" value="1"/>
</dbReference>
<comment type="caution">
    <text evidence="2">The sequence shown here is derived from an EMBL/GenBank/DDBJ whole genome shotgun (WGS) entry which is preliminary data.</text>
</comment>
<dbReference type="Pfam" id="PF13578">
    <property type="entry name" value="Methyltransf_24"/>
    <property type="match status" value="1"/>
</dbReference>
<keyword evidence="3" id="KW-1185">Reference proteome</keyword>